<proteinExistence type="predicted"/>
<dbReference type="Proteomes" id="UP000253314">
    <property type="component" value="Unassembled WGS sequence"/>
</dbReference>
<dbReference type="AlphaFoldDB" id="A0A366XXH6"/>
<dbReference type="RefSeq" id="WP_113805173.1">
    <property type="nucleotide sequence ID" value="NZ_QOCW01000005.1"/>
</dbReference>
<sequence>MKWTSKNIEAYMQSKEYVDTALIPLLPINWKTEIKGTVAMGEYITIIIAELERQLHGRVLEFPPYTYLKNEQFEEHVSRLKNWTEEIKAGGMKHVFYFTADNEWKQHEEQLDAPLIWMPVVPLEHMDERYKLEIVQDQTKQLLQIVTKKWQNQQ</sequence>
<dbReference type="EMBL" id="QOCW01000005">
    <property type="protein sequence ID" value="RBW70268.1"/>
    <property type="molecule type" value="Genomic_DNA"/>
</dbReference>
<reference evidence="1 2" key="1">
    <citation type="submission" date="2018-07" db="EMBL/GenBank/DDBJ databases">
        <title>Lottiidibacillus patelloidae gen. nov., sp. nov., isolated from the intestinal tract of a marine limpet and the reclassification of B. taeanensis BH030017T, B. algicola KMM 3737T and B. hwajinpoensis SW-72T as genus Lottiidibacillus.</title>
        <authorList>
            <person name="Liu R."/>
            <person name="Huang Z."/>
        </authorList>
    </citation>
    <scope>NUCLEOTIDE SEQUENCE [LARGE SCALE GENOMIC DNA]</scope>
    <source>
        <strain evidence="1 2">BH030017</strain>
    </source>
</reference>
<keyword evidence="2" id="KW-1185">Reference proteome</keyword>
<dbReference type="OrthoDB" id="2678750at2"/>
<evidence type="ECO:0000313" key="2">
    <source>
        <dbReference type="Proteomes" id="UP000253314"/>
    </source>
</evidence>
<protein>
    <submittedName>
        <fullName evidence="1">DUF2487 domain-containing protein</fullName>
    </submittedName>
</protein>
<evidence type="ECO:0000313" key="1">
    <source>
        <dbReference type="EMBL" id="RBW70268.1"/>
    </source>
</evidence>
<organism evidence="1 2">
    <name type="scientific">Bacillus taeanensis</name>
    <dbReference type="NCBI Taxonomy" id="273032"/>
    <lineage>
        <taxon>Bacteria</taxon>
        <taxon>Bacillati</taxon>
        <taxon>Bacillota</taxon>
        <taxon>Bacilli</taxon>
        <taxon>Bacillales</taxon>
        <taxon>Bacillaceae</taxon>
        <taxon>Bacillus</taxon>
    </lineage>
</organism>
<comment type="caution">
    <text evidence="1">The sequence shown here is derived from an EMBL/GenBank/DDBJ whole genome shotgun (WGS) entry which is preliminary data.</text>
</comment>
<name>A0A366XXH6_9BACI</name>
<gene>
    <name evidence="1" type="ORF">DS031_06760</name>
</gene>
<dbReference type="InterPro" id="IPR019615">
    <property type="entry name" value="DUF2487"/>
</dbReference>
<dbReference type="Pfam" id="PF10673">
    <property type="entry name" value="DUF2487"/>
    <property type="match status" value="1"/>
</dbReference>
<accession>A0A366XXH6</accession>